<dbReference type="EMBL" id="JANYMP010000001">
    <property type="protein sequence ID" value="MCS7475726.1"/>
    <property type="molecule type" value="Genomic_DNA"/>
</dbReference>
<reference evidence="2" key="1">
    <citation type="submission" date="2022-08" db="EMBL/GenBank/DDBJ databases">
        <authorList>
            <person name="Tistechok S."/>
            <person name="Samborskyy M."/>
            <person name="Roman I."/>
        </authorList>
    </citation>
    <scope>NUCLEOTIDE SEQUENCE</scope>
    <source>
        <strain evidence="2">DSM 103496</strain>
    </source>
</reference>
<dbReference type="Proteomes" id="UP001141259">
    <property type="component" value="Unassembled WGS sequence"/>
</dbReference>
<sequence>MSGGTLTLAVPVDLGSLDPHKSATNANAVASTLAYDTPLSLDSKNEPVPGVVTAWRNEPGSGAWVLTVRPGVTCSDGSPLDAKTVADNINYVANPENGSPFTGLAVQAGTTAVGDVAAGSVAVTSSSPAPFFIQNLSLLQLVCAPGLANRDLLTSGSSGSGAYVVSQNVPGDHVTFTLRKGYSWGPADHPGTDVEGIPETVVVKTVTDPTTTANLLLNGQLNAASVVGSEQKRLKGAGLFSAGPSNLNDELVFNQAAGNPGADVDVRRALVMALDLGQLSAVNSGGLGGPAAGLLPVPRICPGDVMTGSTPAHDTGQAKALLDRSGWAVGPDGVRAKGGARLTLSLLHLSNQPQTSASAEYIASRWKEVGVEVTLDQRPSDQVASGLLGGTVSWGAALIIINVSTPAALAPFFSGTTPPNGQNFAAIANDRYRSLSEQAVVKTGTEGCADWNAAEAALIGSADVTPLSMSPNLWWGKNATFAVNDATNTIVPTSMRLLAP</sequence>
<evidence type="ECO:0000259" key="1">
    <source>
        <dbReference type="Pfam" id="PF00496"/>
    </source>
</evidence>
<evidence type="ECO:0000313" key="2">
    <source>
        <dbReference type="EMBL" id="MCS7475726.1"/>
    </source>
</evidence>
<comment type="caution">
    <text evidence="2">The sequence shown here is derived from an EMBL/GenBank/DDBJ whole genome shotgun (WGS) entry which is preliminary data.</text>
</comment>
<gene>
    <name evidence="2" type="ORF">NZH93_02595</name>
</gene>
<dbReference type="PANTHER" id="PTHR30290">
    <property type="entry name" value="PERIPLASMIC BINDING COMPONENT OF ABC TRANSPORTER"/>
    <property type="match status" value="1"/>
</dbReference>
<dbReference type="InterPro" id="IPR039424">
    <property type="entry name" value="SBP_5"/>
</dbReference>
<evidence type="ECO:0000313" key="3">
    <source>
        <dbReference type="Proteomes" id="UP001141259"/>
    </source>
</evidence>
<dbReference type="Gene3D" id="3.40.190.10">
    <property type="entry name" value="Periplasmic binding protein-like II"/>
    <property type="match status" value="1"/>
</dbReference>
<dbReference type="GO" id="GO:1904680">
    <property type="term" value="F:peptide transmembrane transporter activity"/>
    <property type="evidence" value="ECO:0007669"/>
    <property type="project" value="TreeGrafter"/>
</dbReference>
<keyword evidence="3" id="KW-1185">Reference proteome</keyword>
<dbReference type="InterPro" id="IPR000914">
    <property type="entry name" value="SBP_5_dom"/>
</dbReference>
<dbReference type="Gene3D" id="3.10.105.10">
    <property type="entry name" value="Dipeptide-binding Protein, Domain 3"/>
    <property type="match status" value="1"/>
</dbReference>
<dbReference type="InterPro" id="IPR030678">
    <property type="entry name" value="Peptide/Ni-bd"/>
</dbReference>
<dbReference type="PIRSF" id="PIRSF002741">
    <property type="entry name" value="MppA"/>
    <property type="match status" value="1"/>
</dbReference>
<dbReference type="GO" id="GO:0042597">
    <property type="term" value="C:periplasmic space"/>
    <property type="evidence" value="ECO:0007669"/>
    <property type="project" value="UniProtKB-ARBA"/>
</dbReference>
<dbReference type="GO" id="GO:0015833">
    <property type="term" value="P:peptide transport"/>
    <property type="evidence" value="ECO:0007669"/>
    <property type="project" value="TreeGrafter"/>
</dbReference>
<dbReference type="GO" id="GO:0043190">
    <property type="term" value="C:ATP-binding cassette (ABC) transporter complex"/>
    <property type="evidence" value="ECO:0007669"/>
    <property type="project" value="InterPro"/>
</dbReference>
<proteinExistence type="predicted"/>
<protein>
    <submittedName>
        <fullName evidence="2">ABC transporter substrate-binding protein</fullName>
    </submittedName>
</protein>
<dbReference type="SUPFAM" id="SSF53850">
    <property type="entry name" value="Periplasmic binding protein-like II"/>
    <property type="match status" value="1"/>
</dbReference>
<dbReference type="Pfam" id="PF00496">
    <property type="entry name" value="SBP_bac_5"/>
    <property type="match status" value="1"/>
</dbReference>
<accession>A0A9X3ADJ0</accession>
<name>A0A9X3ADJ0_9PSEU</name>
<feature type="domain" description="Solute-binding protein family 5" evidence="1">
    <location>
        <begin position="46"/>
        <end position="394"/>
    </location>
</feature>
<dbReference type="AlphaFoldDB" id="A0A9X3ADJ0"/>
<organism evidence="2 3">
    <name type="scientific">Umezawaea endophytica</name>
    <dbReference type="NCBI Taxonomy" id="1654476"/>
    <lineage>
        <taxon>Bacteria</taxon>
        <taxon>Bacillati</taxon>
        <taxon>Actinomycetota</taxon>
        <taxon>Actinomycetes</taxon>
        <taxon>Pseudonocardiales</taxon>
        <taxon>Pseudonocardiaceae</taxon>
        <taxon>Umezawaea</taxon>
    </lineage>
</organism>
<dbReference type="RefSeq" id="WP_259621234.1">
    <property type="nucleotide sequence ID" value="NZ_JANYMP010000001.1"/>
</dbReference>